<dbReference type="Gene3D" id="3.40.309.10">
    <property type="entry name" value="Aldehyde Dehydrogenase, Chain A, domain 2"/>
    <property type="match status" value="1"/>
</dbReference>
<dbReference type="Pfam" id="PF00171">
    <property type="entry name" value="Aldedh"/>
    <property type="match status" value="1"/>
</dbReference>
<dbReference type="STRING" id="670580.A0A1X6NBE5"/>
<sequence>MSIPFIHLYINGGECPASSQATFDVLNPFSGTLVTRVASASRTDCKRAVDAAADAFRTWEHSPLGSRRDYLLKAADLLTTPRYQEKAASALKEETSAGDFLVGFNLHVATEWLRWIATLVSELKGETFPSSVPGGQVVALRRAQGVILAIAPWNAPLFLTVRAICYPIICGNTVVLKTSEISPRCQYLIAELFAEAGLPKGVLNVIHTSKEDTPARTAEIIADPAIKKINFTGSDRVGKILAAEAAKYLKPCVFELEEKAPVIVLDDADVERAAKAITFSALLFSGQICMSTERVIVQRGAGTSLTKALVDEFSKFRSGSPEKKLGAQFSESSAENIVSMLREARAEGARFLLGDGKRDGAVVQPHIVAGVKPGMKLWERESFGPVVTLTEVDTIDEAVELANATEYSLGAGLWTTNIHHAMDVSMRIRAGCVTVNGPTAHLEDAKDHTGLGGASGYGRFSVHEFTDVRMVVLNGTNSPSYP</sequence>
<reference evidence="3 4" key="1">
    <citation type="submission" date="2017-04" db="EMBL/GenBank/DDBJ databases">
        <title>Genome Sequence of the Model Brown-Rot Fungus Postia placenta SB12.</title>
        <authorList>
            <consortium name="DOE Joint Genome Institute"/>
            <person name="Gaskell J."/>
            <person name="Kersten P."/>
            <person name="Larrondo L.F."/>
            <person name="Canessa P."/>
            <person name="Martinez D."/>
            <person name="Hibbett D."/>
            <person name="Schmoll M."/>
            <person name="Kubicek C.P."/>
            <person name="Martinez A.T."/>
            <person name="Yadav J."/>
            <person name="Master E."/>
            <person name="Magnuson J.K."/>
            <person name="James T."/>
            <person name="Yaver D."/>
            <person name="Berka R."/>
            <person name="Labutti K."/>
            <person name="Lipzen A."/>
            <person name="Aerts A."/>
            <person name="Barry K."/>
            <person name="Henrissat B."/>
            <person name="Blanchette R."/>
            <person name="Grigoriev I."/>
            <person name="Cullen D."/>
        </authorList>
    </citation>
    <scope>NUCLEOTIDE SEQUENCE [LARGE SCALE GENOMIC DNA]</scope>
    <source>
        <strain evidence="3 4">MAD-698-R-SB12</strain>
    </source>
</reference>
<feature type="domain" description="Aldehyde dehydrogenase" evidence="2">
    <location>
        <begin position="19"/>
        <end position="465"/>
    </location>
</feature>
<evidence type="ECO:0000259" key="2">
    <source>
        <dbReference type="Pfam" id="PF00171"/>
    </source>
</evidence>
<name>A0A1X6NBE5_9APHY</name>
<dbReference type="PANTHER" id="PTHR43353:SF6">
    <property type="entry name" value="CYTOPLASMIC ALDEHYDE DEHYDROGENASE (EUROFUNG)"/>
    <property type="match status" value="1"/>
</dbReference>
<gene>
    <name evidence="3" type="ORF">POSPLADRAFT_1072839</name>
</gene>
<dbReference type="Gene3D" id="3.40.605.10">
    <property type="entry name" value="Aldehyde Dehydrogenase, Chain A, domain 1"/>
    <property type="match status" value="1"/>
</dbReference>
<evidence type="ECO:0000313" key="4">
    <source>
        <dbReference type="Proteomes" id="UP000194127"/>
    </source>
</evidence>
<dbReference type="SUPFAM" id="SSF53720">
    <property type="entry name" value="ALDH-like"/>
    <property type="match status" value="1"/>
</dbReference>
<dbReference type="InterPro" id="IPR016163">
    <property type="entry name" value="Ald_DH_C"/>
</dbReference>
<dbReference type="GeneID" id="36327502"/>
<dbReference type="GO" id="GO:0009450">
    <property type="term" value="P:gamma-aminobutyric acid catabolic process"/>
    <property type="evidence" value="ECO:0007669"/>
    <property type="project" value="TreeGrafter"/>
</dbReference>
<dbReference type="InterPro" id="IPR016162">
    <property type="entry name" value="Ald_DH_N"/>
</dbReference>
<keyword evidence="4" id="KW-1185">Reference proteome</keyword>
<dbReference type="OrthoDB" id="310895at2759"/>
<evidence type="ECO:0000313" key="3">
    <source>
        <dbReference type="EMBL" id="OSX65969.1"/>
    </source>
</evidence>
<dbReference type="Proteomes" id="UP000194127">
    <property type="component" value="Unassembled WGS sequence"/>
</dbReference>
<dbReference type="EMBL" id="KZ110592">
    <property type="protein sequence ID" value="OSX65969.1"/>
    <property type="molecule type" value="Genomic_DNA"/>
</dbReference>
<dbReference type="PANTHER" id="PTHR43353">
    <property type="entry name" value="SUCCINATE-SEMIALDEHYDE DEHYDROGENASE, MITOCHONDRIAL"/>
    <property type="match status" value="1"/>
</dbReference>
<dbReference type="InterPro" id="IPR050740">
    <property type="entry name" value="Aldehyde_DH_Superfamily"/>
</dbReference>
<evidence type="ECO:0000256" key="1">
    <source>
        <dbReference type="ARBA" id="ARBA00023002"/>
    </source>
</evidence>
<dbReference type="InterPro" id="IPR016161">
    <property type="entry name" value="Ald_DH/histidinol_DH"/>
</dbReference>
<dbReference type="AlphaFoldDB" id="A0A1X6NBE5"/>
<protein>
    <recommendedName>
        <fullName evidence="2">Aldehyde dehydrogenase domain-containing protein</fullName>
    </recommendedName>
</protein>
<organism evidence="3 4">
    <name type="scientific">Postia placenta MAD-698-R-SB12</name>
    <dbReference type="NCBI Taxonomy" id="670580"/>
    <lineage>
        <taxon>Eukaryota</taxon>
        <taxon>Fungi</taxon>
        <taxon>Dikarya</taxon>
        <taxon>Basidiomycota</taxon>
        <taxon>Agaricomycotina</taxon>
        <taxon>Agaricomycetes</taxon>
        <taxon>Polyporales</taxon>
        <taxon>Adustoporiaceae</taxon>
        <taxon>Rhodonia</taxon>
    </lineage>
</organism>
<accession>A0A1X6NBE5</accession>
<keyword evidence="1" id="KW-0560">Oxidoreductase</keyword>
<proteinExistence type="predicted"/>
<dbReference type="InterPro" id="IPR015590">
    <property type="entry name" value="Aldehyde_DH_dom"/>
</dbReference>
<dbReference type="RefSeq" id="XP_024342763.1">
    <property type="nucleotide sequence ID" value="XM_024482553.1"/>
</dbReference>
<dbReference type="GO" id="GO:0004777">
    <property type="term" value="F:succinate-semialdehyde dehydrogenase (NAD+) activity"/>
    <property type="evidence" value="ECO:0007669"/>
    <property type="project" value="TreeGrafter"/>
</dbReference>